<dbReference type="EMBL" id="AP014693">
    <property type="protein sequence ID" value="BAQ02596.1"/>
    <property type="molecule type" value="Genomic_DNA"/>
</dbReference>
<sequence>MSTYRTDVDAVAQAYVRNQVNGSINPYRSDWAPGYTNTGLLGWISQDPNQSHPSWNGELSTAGNTMVTNQVRNAMIDLGNYYGWIAKGHYGLQSTNQSGASYLQYEGYGYFVFNGAAPGAQDHANRVAADLNTAGTMNGTIRYQSLIDFYNFAWSIIWNRKDDLQVELTVCHSSCHTSCHGSRGRR</sequence>
<organism evidence="1 2">
    <name type="scientific">Ralstonia phage RSL2</name>
    <dbReference type="NCBI Taxonomy" id="1585840"/>
    <lineage>
        <taxon>Viruses</taxon>
        <taxon>Duplodnaviria</taxon>
        <taxon>Heunggongvirae</taxon>
        <taxon>Uroviricota</taxon>
        <taxon>Caudoviricetes</taxon>
        <taxon>Chimalliviridae</taxon>
        <taxon>Chiangmaivirus</taxon>
        <taxon>Chiangmaivirus RSL2</taxon>
    </lineage>
</organism>
<evidence type="ECO:0000313" key="2">
    <source>
        <dbReference type="Proteomes" id="UP000203794"/>
    </source>
</evidence>
<evidence type="ECO:0000313" key="1">
    <source>
        <dbReference type="EMBL" id="BAQ02596.1"/>
    </source>
</evidence>
<dbReference type="Proteomes" id="UP000203794">
    <property type="component" value="Segment"/>
</dbReference>
<dbReference type="RefSeq" id="YP_009212917.1">
    <property type="nucleotide sequence ID" value="NC_028950.1"/>
</dbReference>
<keyword evidence="2" id="KW-1185">Reference proteome</keyword>
<reference evidence="1 2" key="1">
    <citation type="submission" date="2014-12" db="EMBL/GenBank/DDBJ databases">
        <title>Genome analysis of a novel jumbo phage RSL2 infecting the phytopathogen Ralstonia solanacearum.</title>
        <authorList>
            <person name="Kawasaki T."/>
            <person name="Fujie M."/>
            <person name="Chatchawankanphanich O."/>
            <person name="Ogata H."/>
            <person name="Yamada T."/>
        </authorList>
    </citation>
    <scope>NUCLEOTIDE SEQUENCE [LARGE SCALE GENOMIC DNA]</scope>
    <source>
        <strain evidence="1 2">RSL2</strain>
    </source>
</reference>
<dbReference type="GeneID" id="26639509"/>
<dbReference type="OrthoDB" id="30869at10239"/>
<dbReference type="KEGG" id="vg:26639509"/>
<proteinExistence type="predicted"/>
<accession>A0A0A8JB60</accession>
<name>A0A0A8JB60_9CAUD</name>
<protein>
    <submittedName>
        <fullName evidence="1">Uncharacterized protein</fullName>
    </submittedName>
</protein>